<evidence type="ECO:0000313" key="1">
    <source>
        <dbReference type="EMBL" id="MPC36429.1"/>
    </source>
</evidence>
<protein>
    <submittedName>
        <fullName evidence="1">Uncharacterized protein</fullName>
    </submittedName>
</protein>
<dbReference type="EMBL" id="VSRR010003515">
    <property type="protein sequence ID" value="MPC36429.1"/>
    <property type="molecule type" value="Genomic_DNA"/>
</dbReference>
<proteinExistence type="predicted"/>
<comment type="caution">
    <text evidence="1">The sequence shown here is derived from an EMBL/GenBank/DDBJ whole genome shotgun (WGS) entry which is preliminary data.</text>
</comment>
<dbReference type="Proteomes" id="UP000324222">
    <property type="component" value="Unassembled WGS sequence"/>
</dbReference>
<keyword evidence="2" id="KW-1185">Reference proteome</keyword>
<name>A0A5B7ETL6_PORTR</name>
<organism evidence="1 2">
    <name type="scientific">Portunus trituberculatus</name>
    <name type="common">Swimming crab</name>
    <name type="synonym">Neptunus trituberculatus</name>
    <dbReference type="NCBI Taxonomy" id="210409"/>
    <lineage>
        <taxon>Eukaryota</taxon>
        <taxon>Metazoa</taxon>
        <taxon>Ecdysozoa</taxon>
        <taxon>Arthropoda</taxon>
        <taxon>Crustacea</taxon>
        <taxon>Multicrustacea</taxon>
        <taxon>Malacostraca</taxon>
        <taxon>Eumalacostraca</taxon>
        <taxon>Eucarida</taxon>
        <taxon>Decapoda</taxon>
        <taxon>Pleocyemata</taxon>
        <taxon>Brachyura</taxon>
        <taxon>Eubrachyura</taxon>
        <taxon>Portunoidea</taxon>
        <taxon>Portunidae</taxon>
        <taxon>Portuninae</taxon>
        <taxon>Portunus</taxon>
    </lineage>
</organism>
<evidence type="ECO:0000313" key="2">
    <source>
        <dbReference type="Proteomes" id="UP000324222"/>
    </source>
</evidence>
<gene>
    <name evidence="1" type="ORF">E2C01_029887</name>
</gene>
<accession>A0A5B7ETL6</accession>
<sequence length="63" mass="7536">MMPWVRVVSDGPRVRSLYVVLWFCVREYTLTKHHDEGKATLQLPFVKLRKNHLKMEVKNLQNV</sequence>
<dbReference type="AlphaFoldDB" id="A0A5B7ETL6"/>
<reference evidence="1 2" key="1">
    <citation type="submission" date="2019-05" db="EMBL/GenBank/DDBJ databases">
        <title>Another draft genome of Portunus trituberculatus and its Hox gene families provides insights of decapod evolution.</title>
        <authorList>
            <person name="Jeong J.-H."/>
            <person name="Song I."/>
            <person name="Kim S."/>
            <person name="Choi T."/>
            <person name="Kim D."/>
            <person name="Ryu S."/>
            <person name="Kim W."/>
        </authorList>
    </citation>
    <scope>NUCLEOTIDE SEQUENCE [LARGE SCALE GENOMIC DNA]</scope>
    <source>
        <tissue evidence="1">Muscle</tissue>
    </source>
</reference>